<evidence type="ECO:0000256" key="10">
    <source>
        <dbReference type="SAM" id="Phobius"/>
    </source>
</evidence>
<feature type="compositionally biased region" description="Low complexity" evidence="9">
    <location>
        <begin position="267"/>
        <end position="281"/>
    </location>
</feature>
<dbReference type="Proteomes" id="UP000000647">
    <property type="component" value="Chromosome"/>
</dbReference>
<keyword evidence="5 10" id="KW-0812">Transmembrane</keyword>
<dbReference type="InterPro" id="IPR002898">
    <property type="entry name" value="MotA_ExbB_proton_chnl"/>
</dbReference>
<name>A1WTX0_HALHL</name>
<feature type="domain" description="MotA/TolQ/ExbB proton channel" evidence="11">
    <location>
        <begin position="120"/>
        <end position="233"/>
    </location>
</feature>
<dbReference type="EMBL" id="CP000544">
    <property type="protein sequence ID" value="ABM61132.1"/>
    <property type="molecule type" value="Genomic_DNA"/>
</dbReference>
<feature type="transmembrane region" description="Helical" evidence="10">
    <location>
        <begin position="171"/>
        <end position="188"/>
    </location>
</feature>
<accession>A1WTX0</accession>
<evidence type="ECO:0000256" key="2">
    <source>
        <dbReference type="ARBA" id="ARBA00008038"/>
    </source>
</evidence>
<dbReference type="PANTHER" id="PTHR30433:SF2">
    <property type="entry name" value="MOTILITY PROTEIN A"/>
    <property type="match status" value="1"/>
</dbReference>
<dbReference type="PANTHER" id="PTHR30433">
    <property type="entry name" value="CHEMOTAXIS PROTEIN MOTA"/>
    <property type="match status" value="1"/>
</dbReference>
<feature type="transmembrane region" description="Helical" evidence="10">
    <location>
        <begin position="25"/>
        <end position="44"/>
    </location>
</feature>
<evidence type="ECO:0000256" key="6">
    <source>
        <dbReference type="ARBA" id="ARBA00022779"/>
    </source>
</evidence>
<evidence type="ECO:0000256" key="1">
    <source>
        <dbReference type="ARBA" id="ARBA00004651"/>
    </source>
</evidence>
<keyword evidence="7 10" id="KW-1133">Transmembrane helix</keyword>
<sequence length="288" mass="31172">MGARSPVPRRGEGARTFWRRTLDKATLGGLLVGITIILIAIAASGDAAQFFYLPAVLIVFGGTFSATLIKFSLHQVINSVRVASQAFKRRQDDPAALITQTKELATLVRKHGFLALEDAEVHNPFFRKALDLTVDGVEPELVQRILREELELSMQRHEVGQRIFRSMGEQAPAFGMIGTLVGLVQMLGNLEDPEAIGPGMAVALLTTLYGALFAQLVALPIADNLEVRAQQEHTNNLLIIDAVTCIHKRYNSRLIDEVLSNYLPPSQRGAAPAAPGAQTATDSPGSQG</sequence>
<keyword evidence="8 10" id="KW-0472">Membrane</keyword>
<dbReference type="GO" id="GO:0005886">
    <property type="term" value="C:plasma membrane"/>
    <property type="evidence" value="ECO:0007669"/>
    <property type="project" value="UniProtKB-SubCell"/>
</dbReference>
<comment type="similarity">
    <text evidence="2">Belongs to the MotA family.</text>
</comment>
<reference evidence="13" key="1">
    <citation type="submission" date="2006-12" db="EMBL/GenBank/DDBJ databases">
        <title>Complete sequence of Halorhodospira halophila SL1.</title>
        <authorList>
            <consortium name="US DOE Joint Genome Institute"/>
            <person name="Copeland A."/>
            <person name="Lucas S."/>
            <person name="Lapidus A."/>
            <person name="Barry K."/>
            <person name="Detter J.C."/>
            <person name="Glavina del Rio T."/>
            <person name="Hammon N."/>
            <person name="Israni S."/>
            <person name="Dalin E."/>
            <person name="Tice H."/>
            <person name="Pitluck S."/>
            <person name="Saunders E."/>
            <person name="Brettin T."/>
            <person name="Bruce D."/>
            <person name="Han C."/>
            <person name="Tapia R."/>
            <person name="Schmutz J."/>
            <person name="Larimer F."/>
            <person name="Land M."/>
            <person name="Hauser L."/>
            <person name="Kyrpides N."/>
            <person name="Mikhailova N."/>
            <person name="Hoff W."/>
            <person name="Richardson P."/>
        </authorList>
    </citation>
    <scope>NUCLEOTIDE SEQUENCE [LARGE SCALE GENOMIC DNA]</scope>
    <source>
        <strain evidence="13">DSM 244 / SL1</strain>
    </source>
</reference>
<evidence type="ECO:0000256" key="7">
    <source>
        <dbReference type="ARBA" id="ARBA00022989"/>
    </source>
</evidence>
<reference evidence="12 13" key="2">
    <citation type="journal article" date="2013" name="Stand. Genomic Sci.">
        <title>Complete genome sequence of Halorhodospira halophila SL1.</title>
        <authorList>
            <person name="Challacombe J.F."/>
            <person name="Majid S."/>
            <person name="Deole R."/>
            <person name="Brettin T.S."/>
            <person name="Bruce D."/>
            <person name="Delano S.F."/>
            <person name="Detter J.C."/>
            <person name="Gleasner C.D."/>
            <person name="Han C.S."/>
            <person name="Misra M."/>
            <person name="Reitenga K.G."/>
            <person name="Mikhailova N."/>
            <person name="Woyke T."/>
            <person name="Pitluck S."/>
            <person name="Nolan M."/>
            <person name="Land M.L."/>
            <person name="Saunders E."/>
            <person name="Tapia R."/>
            <person name="Lapidus A."/>
            <person name="Ivanova N."/>
            <person name="Hoff W.D."/>
        </authorList>
    </citation>
    <scope>NUCLEOTIDE SEQUENCE [LARGE SCALE GENOMIC DNA]</scope>
    <source>
        <strain evidence="13">DSM 244 / SL1</strain>
    </source>
</reference>
<keyword evidence="6" id="KW-0283">Flagellar rotation</keyword>
<proteinExistence type="inferred from homology"/>
<evidence type="ECO:0000256" key="8">
    <source>
        <dbReference type="ARBA" id="ARBA00023136"/>
    </source>
</evidence>
<dbReference type="GO" id="GO:0006935">
    <property type="term" value="P:chemotaxis"/>
    <property type="evidence" value="ECO:0007669"/>
    <property type="project" value="InterPro"/>
</dbReference>
<evidence type="ECO:0000259" key="11">
    <source>
        <dbReference type="Pfam" id="PF01618"/>
    </source>
</evidence>
<keyword evidence="3" id="KW-0813">Transport</keyword>
<gene>
    <name evidence="12" type="ordered locus">Hhal_0338</name>
</gene>
<evidence type="ECO:0000256" key="4">
    <source>
        <dbReference type="ARBA" id="ARBA00022475"/>
    </source>
</evidence>
<organism evidence="12 13">
    <name type="scientific">Halorhodospira halophila (strain DSM 244 / SL1)</name>
    <name type="common">Ectothiorhodospira halophila (strain DSM 244 / SL1)</name>
    <dbReference type="NCBI Taxonomy" id="349124"/>
    <lineage>
        <taxon>Bacteria</taxon>
        <taxon>Pseudomonadati</taxon>
        <taxon>Pseudomonadota</taxon>
        <taxon>Gammaproteobacteria</taxon>
        <taxon>Chromatiales</taxon>
        <taxon>Ectothiorhodospiraceae</taxon>
        <taxon>Halorhodospira</taxon>
    </lineage>
</organism>
<feature type="transmembrane region" description="Helical" evidence="10">
    <location>
        <begin position="50"/>
        <end position="71"/>
    </location>
</feature>
<dbReference type="HOGENOM" id="CLU_079895_1_0_6"/>
<evidence type="ECO:0000256" key="5">
    <source>
        <dbReference type="ARBA" id="ARBA00022692"/>
    </source>
</evidence>
<feature type="region of interest" description="Disordered" evidence="9">
    <location>
        <begin position="266"/>
        <end position="288"/>
    </location>
</feature>
<keyword evidence="4" id="KW-1003">Cell membrane</keyword>
<dbReference type="PROSITE" id="PS01307">
    <property type="entry name" value="MOTA"/>
    <property type="match status" value="1"/>
</dbReference>
<protein>
    <submittedName>
        <fullName evidence="12">MotA/TolQ/ExbB proton channel</fullName>
    </submittedName>
</protein>
<dbReference type="InterPro" id="IPR000540">
    <property type="entry name" value="Flag_MotA_CS"/>
</dbReference>
<dbReference type="Pfam" id="PF01618">
    <property type="entry name" value="MotA_ExbB"/>
    <property type="match status" value="1"/>
</dbReference>
<evidence type="ECO:0000256" key="9">
    <source>
        <dbReference type="SAM" id="MobiDB-lite"/>
    </source>
</evidence>
<dbReference type="KEGG" id="hha:Hhal_0338"/>
<evidence type="ECO:0000313" key="12">
    <source>
        <dbReference type="EMBL" id="ABM61132.1"/>
    </source>
</evidence>
<dbReference type="InterPro" id="IPR047055">
    <property type="entry name" value="MotA-like"/>
</dbReference>
<feature type="transmembrane region" description="Helical" evidence="10">
    <location>
        <begin position="200"/>
        <end position="222"/>
    </location>
</feature>
<dbReference type="AlphaFoldDB" id="A1WTX0"/>
<evidence type="ECO:0000256" key="3">
    <source>
        <dbReference type="ARBA" id="ARBA00022448"/>
    </source>
</evidence>
<dbReference type="eggNOG" id="COG1291">
    <property type="taxonomic scope" value="Bacteria"/>
</dbReference>
<evidence type="ECO:0000313" key="13">
    <source>
        <dbReference type="Proteomes" id="UP000000647"/>
    </source>
</evidence>
<keyword evidence="13" id="KW-1185">Reference proteome</keyword>
<dbReference type="STRING" id="349124.Hhal_0338"/>
<comment type="subcellular location">
    <subcellularLocation>
        <location evidence="1">Cell membrane</location>
        <topology evidence="1">Multi-pass membrane protein</topology>
    </subcellularLocation>
</comment>
<dbReference type="GO" id="GO:0071978">
    <property type="term" value="P:bacterial-type flagellum-dependent swarming motility"/>
    <property type="evidence" value="ECO:0007669"/>
    <property type="project" value="InterPro"/>
</dbReference>